<evidence type="ECO:0000313" key="1">
    <source>
        <dbReference type="EMBL" id="MFC5523427.1"/>
    </source>
</evidence>
<dbReference type="RefSeq" id="WP_157090267.1">
    <property type="nucleotide sequence ID" value="NZ_JBHSMX010000065.1"/>
</dbReference>
<comment type="caution">
    <text evidence="1">The sequence shown here is derived from an EMBL/GenBank/DDBJ whole genome shotgun (WGS) entry which is preliminary data.</text>
</comment>
<accession>A0ABW0QIH0</accession>
<organism evidence="1 2">
    <name type="scientific">Polaromonas jejuensis</name>
    <dbReference type="NCBI Taxonomy" id="457502"/>
    <lineage>
        <taxon>Bacteria</taxon>
        <taxon>Pseudomonadati</taxon>
        <taxon>Pseudomonadota</taxon>
        <taxon>Betaproteobacteria</taxon>
        <taxon>Burkholderiales</taxon>
        <taxon>Comamonadaceae</taxon>
        <taxon>Polaromonas</taxon>
    </lineage>
</organism>
<reference evidence="2" key="1">
    <citation type="journal article" date="2019" name="Int. J. Syst. Evol. Microbiol.">
        <title>The Global Catalogue of Microorganisms (GCM) 10K type strain sequencing project: providing services to taxonomists for standard genome sequencing and annotation.</title>
        <authorList>
            <consortium name="The Broad Institute Genomics Platform"/>
            <consortium name="The Broad Institute Genome Sequencing Center for Infectious Disease"/>
            <person name="Wu L."/>
            <person name="Ma J."/>
        </authorList>
    </citation>
    <scope>NUCLEOTIDE SEQUENCE [LARGE SCALE GENOMIC DNA]</scope>
    <source>
        <strain evidence="2">CGMCC 4.7277</strain>
    </source>
</reference>
<dbReference type="PROSITE" id="PS51257">
    <property type="entry name" value="PROKAR_LIPOPROTEIN"/>
    <property type="match status" value="1"/>
</dbReference>
<evidence type="ECO:0000313" key="2">
    <source>
        <dbReference type="Proteomes" id="UP001596084"/>
    </source>
</evidence>
<name>A0ABW0QIH0_9BURK</name>
<protein>
    <recommendedName>
        <fullName evidence="3">Lipoprotein</fullName>
    </recommendedName>
</protein>
<gene>
    <name evidence="1" type="ORF">ACFPP7_21285</name>
</gene>
<sequence length="65" mass="7000">MNYMRFSGLLATAGLAALLSGCVVAPIGPRPYAVYPAPAVYVDPAPVVVVPAPGYYGYRGYRHWR</sequence>
<dbReference type="Proteomes" id="UP001596084">
    <property type="component" value="Unassembled WGS sequence"/>
</dbReference>
<proteinExistence type="predicted"/>
<evidence type="ECO:0008006" key="3">
    <source>
        <dbReference type="Google" id="ProtNLM"/>
    </source>
</evidence>
<dbReference type="EMBL" id="JBHSMX010000065">
    <property type="protein sequence ID" value="MFC5523427.1"/>
    <property type="molecule type" value="Genomic_DNA"/>
</dbReference>
<keyword evidence="2" id="KW-1185">Reference proteome</keyword>